<evidence type="ECO:0000256" key="6">
    <source>
        <dbReference type="SAM" id="Phobius"/>
    </source>
</evidence>
<dbReference type="PATRIC" id="fig|1449336.4.peg.2420"/>
<reference evidence="8 9" key="1">
    <citation type="journal article" date="2015" name="Genome Announc.">
        <title>Expanding the biotechnology potential of lactobacilli through comparative genomics of 213 strains and associated genera.</title>
        <authorList>
            <person name="Sun Z."/>
            <person name="Harris H.M."/>
            <person name="McCann A."/>
            <person name="Guo C."/>
            <person name="Argimon S."/>
            <person name="Zhang W."/>
            <person name="Yang X."/>
            <person name="Jeffery I.B."/>
            <person name="Cooney J.C."/>
            <person name="Kagawa T.F."/>
            <person name="Liu W."/>
            <person name="Song Y."/>
            <person name="Salvetti E."/>
            <person name="Wrobel A."/>
            <person name="Rasinkangas P."/>
            <person name="Parkhill J."/>
            <person name="Rea M.C."/>
            <person name="O'Sullivan O."/>
            <person name="Ritari J."/>
            <person name="Douillard F.P."/>
            <person name="Paul Ross R."/>
            <person name="Yang R."/>
            <person name="Briner A.E."/>
            <person name="Felis G.E."/>
            <person name="de Vos W.M."/>
            <person name="Barrangou R."/>
            <person name="Klaenhammer T.R."/>
            <person name="Caufield P.W."/>
            <person name="Cui Y."/>
            <person name="Zhang H."/>
            <person name="O'Toole P.W."/>
        </authorList>
    </citation>
    <scope>NUCLEOTIDE SEQUENCE [LARGE SCALE GENOMIC DNA]</scope>
    <source>
        <strain evidence="8 9">DSM 20623</strain>
    </source>
</reference>
<dbReference type="InterPro" id="IPR051449">
    <property type="entry name" value="ABC-2_transporter_component"/>
</dbReference>
<accession>A0A0R2HYF1</accession>
<comment type="caution">
    <text evidence="8">The sequence shown here is derived from an EMBL/GenBank/DDBJ whole genome shotgun (WGS) entry which is preliminary data.</text>
</comment>
<organism evidence="8 9">
    <name type="scientific">Carnobacterium divergens DSM 20623</name>
    <dbReference type="NCBI Taxonomy" id="1449336"/>
    <lineage>
        <taxon>Bacteria</taxon>
        <taxon>Bacillati</taxon>
        <taxon>Bacillota</taxon>
        <taxon>Bacilli</taxon>
        <taxon>Lactobacillales</taxon>
        <taxon>Carnobacteriaceae</taxon>
        <taxon>Carnobacterium</taxon>
    </lineage>
</organism>
<feature type="transmembrane region" description="Helical" evidence="6">
    <location>
        <begin position="182"/>
        <end position="207"/>
    </location>
</feature>
<dbReference type="Proteomes" id="UP000051658">
    <property type="component" value="Unassembled WGS sequence"/>
</dbReference>
<feature type="transmembrane region" description="Helical" evidence="6">
    <location>
        <begin position="314"/>
        <end position="334"/>
    </location>
</feature>
<evidence type="ECO:0000313" key="9">
    <source>
        <dbReference type="Proteomes" id="UP000051658"/>
    </source>
</evidence>
<dbReference type="RefSeq" id="WP_236707208.1">
    <property type="nucleotide sequence ID" value="NZ_JQBS01000035.1"/>
</dbReference>
<evidence type="ECO:0000259" key="7">
    <source>
        <dbReference type="Pfam" id="PF12698"/>
    </source>
</evidence>
<comment type="subcellular location">
    <subcellularLocation>
        <location evidence="1">Cell membrane</location>
        <topology evidence="1">Multi-pass membrane protein</topology>
    </subcellularLocation>
</comment>
<dbReference type="GO" id="GO:0005886">
    <property type="term" value="C:plasma membrane"/>
    <property type="evidence" value="ECO:0007669"/>
    <property type="project" value="UniProtKB-SubCell"/>
</dbReference>
<evidence type="ECO:0000256" key="2">
    <source>
        <dbReference type="ARBA" id="ARBA00022475"/>
    </source>
</evidence>
<keyword evidence="4 6" id="KW-1133">Transmembrane helix</keyword>
<proteinExistence type="predicted"/>
<dbReference type="eggNOG" id="COG1668">
    <property type="taxonomic scope" value="Bacteria"/>
</dbReference>
<keyword evidence="9" id="KW-1185">Reference proteome</keyword>
<feature type="transmembrane region" description="Helical" evidence="6">
    <location>
        <begin position="21"/>
        <end position="44"/>
    </location>
</feature>
<evidence type="ECO:0000256" key="4">
    <source>
        <dbReference type="ARBA" id="ARBA00022989"/>
    </source>
</evidence>
<keyword evidence="3 6" id="KW-0812">Transmembrane</keyword>
<dbReference type="Pfam" id="PF12698">
    <property type="entry name" value="ABC2_membrane_3"/>
    <property type="match status" value="1"/>
</dbReference>
<feature type="transmembrane region" description="Helical" evidence="6">
    <location>
        <begin position="369"/>
        <end position="388"/>
    </location>
</feature>
<name>A0A0R2HYF1_CARDV</name>
<feature type="transmembrane region" description="Helical" evidence="6">
    <location>
        <begin position="279"/>
        <end position="302"/>
    </location>
</feature>
<protein>
    <submittedName>
        <fullName evidence="8">Na+ exporter</fullName>
    </submittedName>
</protein>
<gene>
    <name evidence="8" type="ORF">IV74_GL002382</name>
</gene>
<evidence type="ECO:0000313" key="8">
    <source>
        <dbReference type="EMBL" id="KRN54794.1"/>
    </source>
</evidence>
<dbReference type="PANTHER" id="PTHR30294">
    <property type="entry name" value="MEMBRANE COMPONENT OF ABC TRANSPORTER YHHJ-RELATED"/>
    <property type="match status" value="1"/>
</dbReference>
<evidence type="ECO:0000256" key="3">
    <source>
        <dbReference type="ARBA" id="ARBA00022692"/>
    </source>
</evidence>
<feature type="domain" description="ABC-2 type transporter transmembrane" evidence="7">
    <location>
        <begin position="23"/>
        <end position="387"/>
    </location>
</feature>
<dbReference type="GeneID" id="89589371"/>
<keyword evidence="5 6" id="KW-0472">Membrane</keyword>
<dbReference type="AlphaFoldDB" id="A0A0R2HYF1"/>
<dbReference type="InterPro" id="IPR013525">
    <property type="entry name" value="ABC2_TM"/>
</dbReference>
<evidence type="ECO:0000256" key="5">
    <source>
        <dbReference type="ARBA" id="ARBA00023136"/>
    </source>
</evidence>
<keyword evidence="2" id="KW-1003">Cell membrane</keyword>
<feature type="transmembrane region" description="Helical" evidence="6">
    <location>
        <begin position="228"/>
        <end position="254"/>
    </location>
</feature>
<sequence length="421" mass="46709">MKINKFWIIVWEVYKKNVRSVAFIMMVLSPILIAAAAGGIGYIVNKTATTPEIAIISENKQFVEALSSSKDEYKINKKITTEKAAKDALKKEDLTGYLVIEEKNNKITGNYIQSTTSDNVDTTMITQILTAIQTNQVAGKLGLSQKDVAALVTPADVKTTTLKFEGNKEETNEETDAMIKRWSAYIVAFAIYMFTLYYSSIIAQEIASEKGTRIMEIILSSVSATQHFFGKLVGILFVCFTQIFSYAILGLIAYQIGKSFDFVEEALKGIDLFSLLKDLIGNAIIFFIFGIMIYTILAALLGSLVSKVEDVGKAITPLTLLTLVGFFGGMYGFATPNEPLVKIGSFIPFFTPFMMPFRIASDTVSSNSVIISIIVMAVFTIICTYVSLTMYRSNVLIYSDASLMKSLKRSWVIMRNEKNKI</sequence>
<evidence type="ECO:0000256" key="1">
    <source>
        <dbReference type="ARBA" id="ARBA00004651"/>
    </source>
</evidence>
<dbReference type="GO" id="GO:0140359">
    <property type="term" value="F:ABC-type transporter activity"/>
    <property type="evidence" value="ECO:0007669"/>
    <property type="project" value="InterPro"/>
</dbReference>
<dbReference type="PANTHER" id="PTHR30294:SF29">
    <property type="entry name" value="MULTIDRUG ABC TRANSPORTER PERMEASE YBHS-RELATED"/>
    <property type="match status" value="1"/>
</dbReference>
<dbReference type="EMBL" id="JQBS01000035">
    <property type="protein sequence ID" value="KRN54794.1"/>
    <property type="molecule type" value="Genomic_DNA"/>
</dbReference>